<dbReference type="PIRSF" id="PIRSF005426">
    <property type="entry name" value="Frp"/>
    <property type="match status" value="1"/>
</dbReference>
<name>A0A4P6EUN8_9BACL</name>
<dbReference type="PANTHER" id="PTHR43425">
    <property type="entry name" value="OXYGEN-INSENSITIVE NADPH NITROREDUCTASE"/>
    <property type="match status" value="1"/>
</dbReference>
<keyword evidence="5" id="KW-0521">NADP</keyword>
<dbReference type="KEGG" id="pprt:ET464_02150"/>
<dbReference type="Pfam" id="PF00881">
    <property type="entry name" value="Nitroreductase"/>
    <property type="match status" value="1"/>
</dbReference>
<evidence type="ECO:0000313" key="8">
    <source>
        <dbReference type="Proteomes" id="UP000293568"/>
    </source>
</evidence>
<gene>
    <name evidence="7" type="ORF">ET464_02150</name>
</gene>
<dbReference type="NCBIfam" id="NF008033">
    <property type="entry name" value="PRK10765.1"/>
    <property type="match status" value="1"/>
</dbReference>
<dbReference type="AlphaFoldDB" id="A0A4P6EUN8"/>
<evidence type="ECO:0000256" key="2">
    <source>
        <dbReference type="ARBA" id="ARBA00022630"/>
    </source>
</evidence>
<dbReference type="OrthoDB" id="9775805at2"/>
<dbReference type="SUPFAM" id="SSF55469">
    <property type="entry name" value="FMN-dependent nitroreductase-like"/>
    <property type="match status" value="1"/>
</dbReference>
<feature type="domain" description="Nitroreductase" evidence="6">
    <location>
        <begin position="9"/>
        <end position="162"/>
    </location>
</feature>
<dbReference type="Proteomes" id="UP000293568">
    <property type="component" value="Chromosome"/>
</dbReference>
<proteinExistence type="inferred from homology"/>
<dbReference type="InterPro" id="IPR000415">
    <property type="entry name" value="Nitroreductase-like"/>
</dbReference>
<dbReference type="InterPro" id="IPR016446">
    <property type="entry name" value="Flavin_OxRdtase_Frp"/>
</dbReference>
<evidence type="ECO:0000256" key="3">
    <source>
        <dbReference type="ARBA" id="ARBA00022643"/>
    </source>
</evidence>
<protein>
    <submittedName>
        <fullName evidence="7">Oxygen-insensitive NADPH nitroreductase</fullName>
        <ecNumber evidence="7">1.5.1.38</ecNumber>
    </submittedName>
</protein>
<evidence type="ECO:0000256" key="1">
    <source>
        <dbReference type="ARBA" id="ARBA00008366"/>
    </source>
</evidence>
<dbReference type="GO" id="GO:0052873">
    <property type="term" value="F:FMN reductase (NADPH) activity"/>
    <property type="evidence" value="ECO:0007669"/>
    <property type="project" value="UniProtKB-EC"/>
</dbReference>
<sequence>MNDTIRLLRAHRSIRKYKNDPVTDGHLQQIALAAQAAPTSSNIQAYSVVAVRDTNRKQVLAGLAGNQKQIEESPLFLVWLADLNKIQTAVRLHEDSKLHQNTELFLLATIDATLAAQNAVIAAESLGYGTVYIGGIRNNPGAVSELLELPPLVYPVFGLCVGVPDQEPDIRPRLPIGAFLHEEMYQNGRVAGAIEEYDATTRTYYATRKGGGKGGETETSWSREMVRRFDGGRLRGHMRSFLQDRGFDLN</sequence>
<dbReference type="Gene3D" id="3.40.109.10">
    <property type="entry name" value="NADH Oxidase"/>
    <property type="match status" value="1"/>
</dbReference>
<evidence type="ECO:0000256" key="4">
    <source>
        <dbReference type="ARBA" id="ARBA00023002"/>
    </source>
</evidence>
<dbReference type="EMBL" id="CP035492">
    <property type="protein sequence ID" value="QAY65359.1"/>
    <property type="molecule type" value="Genomic_DNA"/>
</dbReference>
<dbReference type="InterPro" id="IPR029479">
    <property type="entry name" value="Nitroreductase"/>
</dbReference>
<evidence type="ECO:0000313" key="7">
    <source>
        <dbReference type="EMBL" id="QAY65359.1"/>
    </source>
</evidence>
<dbReference type="RefSeq" id="WP_129437852.1">
    <property type="nucleotide sequence ID" value="NZ_CP035492.1"/>
</dbReference>
<organism evidence="7 8">
    <name type="scientific">Paenibacillus protaetiae</name>
    <dbReference type="NCBI Taxonomy" id="2509456"/>
    <lineage>
        <taxon>Bacteria</taxon>
        <taxon>Bacillati</taxon>
        <taxon>Bacillota</taxon>
        <taxon>Bacilli</taxon>
        <taxon>Bacillales</taxon>
        <taxon>Paenibacillaceae</taxon>
        <taxon>Paenibacillus</taxon>
    </lineage>
</organism>
<keyword evidence="8" id="KW-1185">Reference proteome</keyword>
<comment type="similarity">
    <text evidence="1 5">Belongs to the flavin oxidoreductase frp family.</text>
</comment>
<reference evidence="7 8" key="1">
    <citation type="submission" date="2019-01" db="EMBL/GenBank/DDBJ databases">
        <title>Genome sequencing of strain FW100M-2.</title>
        <authorList>
            <person name="Heo J."/>
            <person name="Kim S.-J."/>
            <person name="Kim J.-S."/>
            <person name="Hong S.-B."/>
            <person name="Kwon S.-W."/>
        </authorList>
    </citation>
    <scope>NUCLEOTIDE SEQUENCE [LARGE SCALE GENOMIC DNA]</scope>
    <source>
        <strain evidence="7 8">FW100M-2</strain>
    </source>
</reference>
<evidence type="ECO:0000256" key="5">
    <source>
        <dbReference type="PIRNR" id="PIRNR005426"/>
    </source>
</evidence>
<keyword evidence="4 5" id="KW-0560">Oxidoreductase</keyword>
<dbReference type="PANTHER" id="PTHR43425:SF2">
    <property type="entry name" value="OXYGEN-INSENSITIVE NADPH NITROREDUCTASE"/>
    <property type="match status" value="1"/>
</dbReference>
<evidence type="ECO:0000259" key="6">
    <source>
        <dbReference type="Pfam" id="PF00881"/>
    </source>
</evidence>
<accession>A0A4P6EUN8</accession>
<dbReference type="CDD" id="cd02146">
    <property type="entry name" value="NfsA-like"/>
    <property type="match status" value="1"/>
</dbReference>
<dbReference type="EC" id="1.5.1.38" evidence="7"/>
<keyword evidence="3 5" id="KW-0288">FMN</keyword>
<keyword evidence="2 5" id="KW-0285">Flavoprotein</keyword>